<dbReference type="SUPFAM" id="SSF51735">
    <property type="entry name" value="NAD(P)-binding Rossmann-fold domains"/>
    <property type="match status" value="1"/>
</dbReference>
<dbReference type="PANTHER" id="PTHR43403">
    <property type="entry name" value="NAD-SPECIFIC GLUTAMATE DEHYDROGENASE"/>
    <property type="match status" value="1"/>
</dbReference>
<dbReference type="RefSeq" id="WP_250749935.1">
    <property type="nucleotide sequence ID" value="NZ_CP098401.1"/>
</dbReference>
<keyword evidence="1" id="KW-0560">Oxidoreductase</keyword>
<feature type="domain" description="NAD-glutamate dehydrogenase ACT3" evidence="6">
    <location>
        <begin position="509"/>
        <end position="568"/>
    </location>
</feature>
<evidence type="ECO:0000313" key="7">
    <source>
        <dbReference type="EMBL" id="URW74834.1"/>
    </source>
</evidence>
<dbReference type="EMBL" id="CP098401">
    <property type="protein sequence ID" value="URW74834.1"/>
    <property type="molecule type" value="Genomic_DNA"/>
</dbReference>
<protein>
    <submittedName>
        <fullName evidence="7">NAD-glutamate dehydrogenase</fullName>
    </submittedName>
</protein>
<dbReference type="PANTHER" id="PTHR43403:SF1">
    <property type="entry name" value="NAD-SPECIFIC GLUTAMATE DEHYDROGENASE"/>
    <property type="match status" value="1"/>
</dbReference>
<evidence type="ECO:0000256" key="1">
    <source>
        <dbReference type="ARBA" id="ARBA00023002"/>
    </source>
</evidence>
<name>A0ABY4TR19_9SPHN</name>
<dbReference type="Pfam" id="PF21077">
    <property type="entry name" value="GDH_ACT3"/>
    <property type="match status" value="1"/>
</dbReference>
<dbReference type="InterPro" id="IPR007780">
    <property type="entry name" value="NAD_Glu_DH_bac"/>
</dbReference>
<organism evidence="7 8">
    <name type="scientific">Sphingomonas donggukensis</name>
    <dbReference type="NCBI Taxonomy" id="2949093"/>
    <lineage>
        <taxon>Bacteria</taxon>
        <taxon>Pseudomonadati</taxon>
        <taxon>Pseudomonadota</taxon>
        <taxon>Alphaproteobacteria</taxon>
        <taxon>Sphingomonadales</taxon>
        <taxon>Sphingomonadaceae</taxon>
        <taxon>Sphingomonas</taxon>
    </lineage>
</organism>
<dbReference type="InterPro" id="IPR049064">
    <property type="entry name" value="NAD_Glu_DH_ACT3"/>
</dbReference>
<dbReference type="InterPro" id="IPR028971">
    <property type="entry name" value="NAD-GDH_cat"/>
</dbReference>
<dbReference type="SUPFAM" id="SSF53223">
    <property type="entry name" value="Aminoacid dehydrogenase-like, N-terminal domain"/>
    <property type="match status" value="1"/>
</dbReference>
<dbReference type="InterPro" id="IPR049059">
    <property type="entry name" value="NAD_Glu_DH_HM1"/>
</dbReference>
<dbReference type="Gene3D" id="3.40.50.720">
    <property type="entry name" value="NAD(P)-binding Rossmann-like Domain"/>
    <property type="match status" value="1"/>
</dbReference>
<sequence length="1541" mass="166226">MATKTKSLSDALDARLIEGALPGEIEGLTAPERAEAARFVAEAAHVRAPGKPAIALEMLEADGQQRRMRLAVVNDDMPFLVDSIAATIAAHDVPIDRVIHPIIPLKRDADGTLVAVGEGALESVVYIEMHRADAKVRRAITSELERNLAHVRSAVADWPALQAAMRADVARLMQAGNLEGGALLQWFNDRAMTLLGHEIWHADGRTENELGLARHQFDVPLLADASRVAALDFFRKGGAAPLLLKSNCIATVHRRVPLDLVLVPVREGPEITGISLHAGLWTSGALHASPRDVPVLRERLAMMEAKFGFDPKGHTGKALTHALTALPHDLTTAFQPEQLETLALAAMSLADRPRPKLELVRSTLGRHIFAFVWLLRDDVTTARRLAIGDMLAEAADATVLNWSIALEDGGVALIRYTLDVRGSAKVPDVAALDAEIERMVRGWVPAIEAALIAEAGDARATRLALKYAGAFPNGYRLHYTPEEAARDILRIADLSGAESRSVRIVDDVAAPDQLRIKLYRLGGALPLSDAVPVFENFGFRVIEEVPTALIESDGAFVHDFLVSVPGGKLTSDAATVEAAIAAVLEGAAENDAFNRLIVESGMAPRAVTLLRAWFRYLRQTGMSYGLMTVVDAIRRAPAVAAALIARFEAAHDPAARKGADARIAAADAAIDAGLDKVSAIDDDRILRTIRGVVAATLRTNFYAPAAAEALAFKLDSALVPGLPKPLPWREIWIYSPRVEGIHLRSGPVARGGLRWSDRRDDFRTEILGLMKAQRVKNAVIVPTGAKGGFYPKMLPNPATDRDAWFAEGTESYRIFIRTLLSITDNLVENAVVHPEGVTILDGDDPYFVVAADKGTATFSDVANAIALERGFWLGDAFASGGSVGYDHKAMGITAKGAWVSVQRHFAEMGVDVQTQSIEVVGCGDMSGDVFGNGLLLSKAVKLVAAFDHRHIFLDPAPDPAASWDERNRMFALPRSSWADYDAKLISKGGGVFSRADKSIRLSKEAAAVLGIEAGEIEPAALISAILKSPVDLIWFGGIGTYVKAAAENNVAVGDPANDRLRVDAELLRAKAIGEGANLGVTQAARIAFSSLGGRINTDFIDNSAGVDCSDNEVNIKIALNREMAEGRLAEDKRNVLLASMTDDVAELVLEDNRLQTLALSVMENDGPIAVPSYCRVIEMLEMGGRLDRKVEGLGLNEELLRRAAEGHGLTRPELAVLLATAKLALQDAIEQRRLGEDDALKPDLYAAFPKAMQKAWGPAIESHRLRNEIVATKLANRVVNRMGVLHPFELAEEEGAAMGDIAAMFVAAERIFDLADLWDEVERAPISEAARIALFDEVAVGTRAQVADLLRAAKPGEGPGEIVARLKPGIDALDKQTKDLLREEARAGSDRIAQRLETAGAPKPLVRRIVRLFELDGAVGLADLGQRRGIDETRLTHAFTHLGQKLGLDWAQANAARITSGDPWERLLIAGLARDFQQLRLEFLARSEGKDPEAAVETWLAANGSRVDQFAELIRRARVAQAPNAAMLAQIAGQARVLLGR</sequence>
<reference evidence="7" key="1">
    <citation type="submission" date="2022-05" db="EMBL/GenBank/DDBJ databases">
        <title>Sphingomonas sp. strain RMG20 Genome sequencing and assembly.</title>
        <authorList>
            <person name="Kim I."/>
        </authorList>
    </citation>
    <scope>NUCLEOTIDE SEQUENCE</scope>
    <source>
        <strain evidence="7">RMG20</strain>
    </source>
</reference>
<dbReference type="Pfam" id="PF21074">
    <property type="entry name" value="GDH_C"/>
    <property type="match status" value="1"/>
</dbReference>
<feature type="domain" description="NAD-glutamate dehydrogenase ACT2" evidence="5">
    <location>
        <begin position="361"/>
        <end position="443"/>
    </location>
</feature>
<dbReference type="Proteomes" id="UP001055580">
    <property type="component" value="Chromosome"/>
</dbReference>
<feature type="domain" description="NAD-glutamate dehydrogenase N-terminal ACT1" evidence="4">
    <location>
        <begin position="23"/>
        <end position="144"/>
    </location>
</feature>
<dbReference type="Pfam" id="PF21076">
    <property type="entry name" value="GDH_ACT2"/>
    <property type="match status" value="1"/>
</dbReference>
<evidence type="ECO:0000259" key="3">
    <source>
        <dbReference type="Pfam" id="PF21074"/>
    </source>
</evidence>
<dbReference type="InterPro" id="IPR048381">
    <property type="entry name" value="GDH_C"/>
</dbReference>
<feature type="domain" description="NAD-glutamate dehydrogenase catalytic" evidence="2">
    <location>
        <begin position="670"/>
        <end position="1161"/>
    </location>
</feature>
<dbReference type="Pfam" id="PF21078">
    <property type="entry name" value="GDH_HM3"/>
    <property type="match status" value="1"/>
</dbReference>
<dbReference type="Pfam" id="PF05088">
    <property type="entry name" value="Bac_GDH_CD"/>
    <property type="match status" value="1"/>
</dbReference>
<dbReference type="InterPro" id="IPR036291">
    <property type="entry name" value="NAD(P)-bd_dom_sf"/>
</dbReference>
<dbReference type="InterPro" id="IPR049058">
    <property type="entry name" value="NAD_Glu_DH_HM2"/>
</dbReference>
<dbReference type="InterPro" id="IPR049062">
    <property type="entry name" value="NAD_Glu_DH_ACT2"/>
</dbReference>
<dbReference type="InterPro" id="IPR024727">
    <property type="entry name" value="NAD_Glu_DH_N_ACT1"/>
</dbReference>
<proteinExistence type="predicted"/>
<evidence type="ECO:0000259" key="2">
    <source>
        <dbReference type="Pfam" id="PF05088"/>
    </source>
</evidence>
<dbReference type="InterPro" id="IPR046346">
    <property type="entry name" value="Aminoacid_DH-like_N_sf"/>
</dbReference>
<dbReference type="Pfam" id="PF21073">
    <property type="entry name" value="GDH_HM1"/>
    <property type="match status" value="1"/>
</dbReference>
<dbReference type="Pfam" id="PF21075">
    <property type="entry name" value="GDH_ACT1"/>
    <property type="match status" value="1"/>
</dbReference>
<accession>A0ABY4TR19</accession>
<feature type="domain" description="NAD-specific glutamate dehydrogenase C-terminal" evidence="3">
    <location>
        <begin position="1206"/>
        <end position="1529"/>
    </location>
</feature>
<dbReference type="PIRSF" id="PIRSF036761">
    <property type="entry name" value="GDH_Mll4104"/>
    <property type="match status" value="1"/>
</dbReference>
<gene>
    <name evidence="7" type="ORF">M9980_09660</name>
</gene>
<dbReference type="InterPro" id="IPR049056">
    <property type="entry name" value="NAD_Glu_DH_HM3"/>
</dbReference>
<evidence type="ECO:0000259" key="4">
    <source>
        <dbReference type="Pfam" id="PF21075"/>
    </source>
</evidence>
<evidence type="ECO:0000259" key="5">
    <source>
        <dbReference type="Pfam" id="PF21076"/>
    </source>
</evidence>
<keyword evidence="8" id="KW-1185">Reference proteome</keyword>
<evidence type="ECO:0000313" key="8">
    <source>
        <dbReference type="Proteomes" id="UP001055580"/>
    </source>
</evidence>
<dbReference type="Pfam" id="PF21079">
    <property type="entry name" value="GDH_HM2"/>
    <property type="match status" value="1"/>
</dbReference>
<evidence type="ECO:0000259" key="6">
    <source>
        <dbReference type="Pfam" id="PF21077"/>
    </source>
</evidence>